<dbReference type="InterPro" id="IPR000873">
    <property type="entry name" value="AMP-dep_synth/lig_dom"/>
</dbReference>
<dbReference type="InterPro" id="IPR020845">
    <property type="entry name" value="AMP-binding_CS"/>
</dbReference>
<dbReference type="GO" id="GO:0044550">
    <property type="term" value="P:secondary metabolite biosynthetic process"/>
    <property type="evidence" value="ECO:0007669"/>
    <property type="project" value="TreeGrafter"/>
</dbReference>
<dbReference type="OrthoDB" id="3867393at2"/>
<dbReference type="Pfam" id="PF13193">
    <property type="entry name" value="AMP-binding_C"/>
    <property type="match status" value="1"/>
</dbReference>
<dbReference type="Pfam" id="PF00501">
    <property type="entry name" value="AMP-binding"/>
    <property type="match status" value="1"/>
</dbReference>
<evidence type="ECO:0000259" key="1">
    <source>
        <dbReference type="Pfam" id="PF00501"/>
    </source>
</evidence>
<dbReference type="InterPro" id="IPR010071">
    <property type="entry name" value="AA_adenyl_dom"/>
</dbReference>
<feature type="domain" description="AMP-dependent synthetase/ligase" evidence="1">
    <location>
        <begin position="12"/>
        <end position="363"/>
    </location>
</feature>
<dbReference type="InterPro" id="IPR042099">
    <property type="entry name" value="ANL_N_sf"/>
</dbReference>
<dbReference type="Gene3D" id="3.30.300.30">
    <property type="match status" value="1"/>
</dbReference>
<dbReference type="GO" id="GO:0031177">
    <property type="term" value="F:phosphopantetheine binding"/>
    <property type="evidence" value="ECO:0007669"/>
    <property type="project" value="TreeGrafter"/>
</dbReference>
<dbReference type="Gene3D" id="3.40.50.12780">
    <property type="entry name" value="N-terminal domain of ligase-like"/>
    <property type="match status" value="1"/>
</dbReference>
<dbReference type="CDD" id="cd05930">
    <property type="entry name" value="A_NRPS"/>
    <property type="match status" value="1"/>
</dbReference>
<evidence type="ECO:0000313" key="4">
    <source>
        <dbReference type="Proteomes" id="UP000267408"/>
    </source>
</evidence>
<dbReference type="PROSITE" id="PS00455">
    <property type="entry name" value="AMP_BINDING"/>
    <property type="match status" value="1"/>
</dbReference>
<evidence type="ECO:0000313" key="3">
    <source>
        <dbReference type="EMBL" id="ROR37430.1"/>
    </source>
</evidence>
<dbReference type="AlphaFoldDB" id="A0A8G1UAY6"/>
<sequence>MAAERRLTADLRRTADLHGGRTAVIDGSGALSYAELDAAVDVLAGALRAHGVRPGDAVAWCGSRSATAVAVVHAVLRAGAGYAPLDPDGPAGRAARLVERLRPRAVVADGPARSAWEAVGAGSSWSPLPTTGATELWIALVPEPRAVPAEQPAYVLHTSGSTGVPKGVVHTHDSAAAFVDWGVSELGLGPDDVLLNSAPLHFDLSTLDLFGACRVGAAVAVLPPSVAPFPAGYADFLRRSGATVWYTVPSALAWLTARGTELLSELKGLRAAVFAGEALRPADVDRLRTVLPGLRVWNWYGPTETNVCASYELPPDHGPNRPAPIGRAAAGAELLIVDDRSEQVADGEPGRLLVRGATLMAGYADGREVFVRTADGRTWYPTGDLVRRDADGLLAYLGRTDQQVKSRGYRIELGEVEALIGALPEVRSCVAVAVPDDLLGTAVVGFVRPAERPPGPSSGLAAAVRAALPSYLVPARLFVLTGDFPRLSSGKTDRAALAAGAVGDGALEGTDRVW</sequence>
<dbReference type="PANTHER" id="PTHR45527:SF1">
    <property type="entry name" value="FATTY ACID SYNTHASE"/>
    <property type="match status" value="1"/>
</dbReference>
<dbReference type="InterPro" id="IPR025110">
    <property type="entry name" value="AMP-bd_C"/>
</dbReference>
<evidence type="ECO:0000259" key="2">
    <source>
        <dbReference type="Pfam" id="PF13193"/>
    </source>
</evidence>
<dbReference type="GO" id="GO:0043041">
    <property type="term" value="P:amino acid activation for nonribosomal peptide biosynthetic process"/>
    <property type="evidence" value="ECO:0007669"/>
    <property type="project" value="TreeGrafter"/>
</dbReference>
<dbReference type="Proteomes" id="UP000267408">
    <property type="component" value="Unassembled WGS sequence"/>
</dbReference>
<dbReference type="EMBL" id="RJVJ01000002">
    <property type="protein sequence ID" value="ROR37430.1"/>
    <property type="molecule type" value="Genomic_DNA"/>
</dbReference>
<dbReference type="SUPFAM" id="SSF56801">
    <property type="entry name" value="Acetyl-CoA synthetase-like"/>
    <property type="match status" value="1"/>
</dbReference>
<dbReference type="PANTHER" id="PTHR45527">
    <property type="entry name" value="NONRIBOSOMAL PEPTIDE SYNTHETASE"/>
    <property type="match status" value="1"/>
</dbReference>
<gene>
    <name evidence="3" type="ORF">EDD39_5573</name>
</gene>
<proteinExistence type="predicted"/>
<dbReference type="InterPro" id="IPR045851">
    <property type="entry name" value="AMP-bd_C_sf"/>
</dbReference>
<name>A0A8G1UAY6_9ACTN</name>
<dbReference type="GO" id="GO:0005829">
    <property type="term" value="C:cytosol"/>
    <property type="evidence" value="ECO:0007669"/>
    <property type="project" value="TreeGrafter"/>
</dbReference>
<organism evidence="3 4">
    <name type="scientific">Kitasatospora cineracea</name>
    <dbReference type="NCBI Taxonomy" id="88074"/>
    <lineage>
        <taxon>Bacteria</taxon>
        <taxon>Bacillati</taxon>
        <taxon>Actinomycetota</taxon>
        <taxon>Actinomycetes</taxon>
        <taxon>Kitasatosporales</taxon>
        <taxon>Streptomycetaceae</taxon>
        <taxon>Kitasatospora</taxon>
    </lineage>
</organism>
<dbReference type="NCBIfam" id="TIGR01733">
    <property type="entry name" value="AA-adenyl-dom"/>
    <property type="match status" value="1"/>
</dbReference>
<accession>A0A8G1UAY6</accession>
<protein>
    <submittedName>
        <fullName evidence="3">L-prolyl-[peptidyl carrier protein] synthetase</fullName>
    </submittedName>
</protein>
<dbReference type="RefSeq" id="WP_123561342.1">
    <property type="nucleotide sequence ID" value="NZ_RJVJ01000002.1"/>
</dbReference>
<comment type="caution">
    <text evidence="3">The sequence shown here is derived from an EMBL/GenBank/DDBJ whole genome shotgun (WGS) entry which is preliminary data.</text>
</comment>
<reference evidence="3 4" key="1">
    <citation type="submission" date="2018-11" db="EMBL/GenBank/DDBJ databases">
        <title>Sequencing the genomes of 1000 actinobacteria strains.</title>
        <authorList>
            <person name="Klenk H.-P."/>
        </authorList>
    </citation>
    <scope>NUCLEOTIDE SEQUENCE [LARGE SCALE GENOMIC DNA]</scope>
    <source>
        <strain evidence="3 4">DSM 44780</strain>
    </source>
</reference>
<feature type="domain" description="AMP-binding enzyme C-terminal" evidence="2">
    <location>
        <begin position="415"/>
        <end position="491"/>
    </location>
</feature>